<sequence>MMRRPRWIGALLFALLLAAGFAWLGQWQLERAVESGKAVEAPSETVLPLAEVAGPSSPLRDVAVGQLVEFTGTFVPEDYQLLHDRLNDGRSGWWVVGHLNLERDGRPVALAVARGWAPDKAAAQAAVERLSRQPDAGPQRIVGRILPDEQPEVPTDKKDPTAMRTLGVGALYNLWTGVDDMPVYAAYVVERGAPAGLVQISSPPPIAQTELNWLNIFYAAEWIIFACFAVFLWYRLVKDAKQREDELREEQLLEREKQDAAAGENPRVEPLE</sequence>
<dbReference type="Pfam" id="PF02104">
    <property type="entry name" value="SURF1"/>
    <property type="match status" value="1"/>
</dbReference>
<dbReference type="PROSITE" id="PS50895">
    <property type="entry name" value="SURF1"/>
    <property type="match status" value="1"/>
</dbReference>
<evidence type="ECO:0000313" key="3">
    <source>
        <dbReference type="Proteomes" id="UP000589620"/>
    </source>
</evidence>
<keyword evidence="1" id="KW-1133">Transmembrane helix</keyword>
<comment type="caution">
    <text evidence="2">The sequence shown here is derived from an EMBL/GenBank/DDBJ whole genome shotgun (WGS) entry which is preliminary data.</text>
</comment>
<comment type="caution">
    <text evidence="1">Lacks conserved residue(s) required for the propagation of feature annotation.</text>
</comment>
<reference evidence="2 3" key="1">
    <citation type="submission" date="2020-07" db="EMBL/GenBank/DDBJ databases">
        <title>Sequencing the genomes of 1000 actinobacteria strains.</title>
        <authorList>
            <person name="Klenk H.-P."/>
        </authorList>
    </citation>
    <scope>NUCLEOTIDE SEQUENCE [LARGE SCALE GENOMIC DNA]</scope>
    <source>
        <strain evidence="2 3">DSM 23871</strain>
    </source>
</reference>
<gene>
    <name evidence="2" type="ORF">BJ963_001902</name>
</gene>
<dbReference type="EMBL" id="JACCBJ010000001">
    <property type="protein sequence ID" value="NYD74383.1"/>
    <property type="molecule type" value="Genomic_DNA"/>
</dbReference>
<dbReference type="GO" id="GO:0005886">
    <property type="term" value="C:plasma membrane"/>
    <property type="evidence" value="ECO:0007669"/>
    <property type="project" value="UniProtKB-SubCell"/>
</dbReference>
<feature type="transmembrane region" description="Helical" evidence="1">
    <location>
        <begin position="213"/>
        <end position="234"/>
    </location>
</feature>
<comment type="similarity">
    <text evidence="1">Belongs to the SURF1 family.</text>
</comment>
<proteinExistence type="inferred from homology"/>
<accession>A0A852T0F7</accession>
<keyword evidence="1" id="KW-0472">Membrane</keyword>
<evidence type="ECO:0000256" key="1">
    <source>
        <dbReference type="RuleBase" id="RU363076"/>
    </source>
</evidence>
<name>A0A852T0F7_9MICO</name>
<protein>
    <recommendedName>
        <fullName evidence="1">SURF1-like protein</fullName>
    </recommendedName>
</protein>
<keyword evidence="1" id="KW-1003">Cell membrane</keyword>
<dbReference type="Proteomes" id="UP000589620">
    <property type="component" value="Unassembled WGS sequence"/>
</dbReference>
<keyword evidence="3" id="KW-1185">Reference proteome</keyword>
<comment type="subcellular location">
    <subcellularLocation>
        <location evidence="1">Cell membrane</location>
        <topology evidence="1">Multi-pass membrane protein</topology>
    </subcellularLocation>
</comment>
<dbReference type="AlphaFoldDB" id="A0A852T0F7"/>
<evidence type="ECO:0000313" key="2">
    <source>
        <dbReference type="EMBL" id="NYD74383.1"/>
    </source>
</evidence>
<organism evidence="2 3">
    <name type="scientific">Leifsonia soli</name>
    <dbReference type="NCBI Taxonomy" id="582665"/>
    <lineage>
        <taxon>Bacteria</taxon>
        <taxon>Bacillati</taxon>
        <taxon>Actinomycetota</taxon>
        <taxon>Actinomycetes</taxon>
        <taxon>Micrococcales</taxon>
        <taxon>Microbacteriaceae</taxon>
        <taxon>Leifsonia</taxon>
    </lineage>
</organism>
<dbReference type="InterPro" id="IPR002994">
    <property type="entry name" value="Surf1/Shy1"/>
</dbReference>
<keyword evidence="1" id="KW-0812">Transmembrane</keyword>
<dbReference type="RefSeq" id="WP_179456239.1">
    <property type="nucleotide sequence ID" value="NZ_BAAAPX010000001.1"/>
</dbReference>